<dbReference type="InterPro" id="IPR007052">
    <property type="entry name" value="CS_dom"/>
</dbReference>
<dbReference type="PROSITE" id="PS51203">
    <property type="entry name" value="CS"/>
    <property type="match status" value="1"/>
</dbReference>
<comment type="caution">
    <text evidence="6">The sequence shown here is derived from an EMBL/GenBank/DDBJ whole genome shotgun (WGS) entry which is preliminary data.</text>
</comment>
<evidence type="ECO:0000259" key="3">
    <source>
        <dbReference type="PROSITE" id="PS01031"/>
    </source>
</evidence>
<dbReference type="Pfam" id="PF00011">
    <property type="entry name" value="HSP20"/>
    <property type="match status" value="1"/>
</dbReference>
<evidence type="ECO:0000313" key="7">
    <source>
        <dbReference type="Proteomes" id="UP000306980"/>
    </source>
</evidence>
<proteinExistence type="inferred from homology"/>
<protein>
    <submittedName>
        <fullName evidence="6">Hsp20/alpha crystallin family protein</fullName>
    </submittedName>
</protein>
<dbReference type="Gene3D" id="2.60.40.790">
    <property type="match status" value="1"/>
</dbReference>
<dbReference type="InterPro" id="IPR031107">
    <property type="entry name" value="Small_HSP"/>
</dbReference>
<dbReference type="EMBL" id="VCIA01000001">
    <property type="protein sequence ID" value="TMN21577.1"/>
    <property type="molecule type" value="Genomic_DNA"/>
</dbReference>
<dbReference type="RefSeq" id="WP_138602121.1">
    <property type="nucleotide sequence ID" value="NZ_VCIA01000001.1"/>
</dbReference>
<dbReference type="InterPro" id="IPR008978">
    <property type="entry name" value="HSP20-like_chaperone"/>
</dbReference>
<evidence type="ECO:0000259" key="4">
    <source>
        <dbReference type="PROSITE" id="PS51203"/>
    </source>
</evidence>
<feature type="domain" description="SHSP" evidence="3">
    <location>
        <begin position="28"/>
        <end position="143"/>
    </location>
</feature>
<dbReference type="PROSITE" id="PS01031">
    <property type="entry name" value="SHSP"/>
    <property type="match status" value="1"/>
</dbReference>
<organism evidence="6 8">
    <name type="scientific">Lentibacillus cibarius</name>
    <dbReference type="NCBI Taxonomy" id="2583219"/>
    <lineage>
        <taxon>Bacteria</taxon>
        <taxon>Bacillati</taxon>
        <taxon>Bacillota</taxon>
        <taxon>Bacilli</taxon>
        <taxon>Bacillales</taxon>
        <taxon>Bacillaceae</taxon>
        <taxon>Lentibacillus</taxon>
    </lineage>
</organism>
<evidence type="ECO:0000313" key="6">
    <source>
        <dbReference type="EMBL" id="TRM10480.1"/>
    </source>
</evidence>
<dbReference type="AlphaFoldDB" id="A0A549YF12"/>
<feature type="domain" description="CS" evidence="4">
    <location>
        <begin position="34"/>
        <end position="143"/>
    </location>
</feature>
<evidence type="ECO:0000256" key="2">
    <source>
        <dbReference type="RuleBase" id="RU003616"/>
    </source>
</evidence>
<reference evidence="6 8" key="2">
    <citation type="submission" date="2019-07" db="EMBL/GenBank/DDBJ databases">
        <title>Genomic analysis of Lentibacillus sp. NKC851-2.</title>
        <authorList>
            <person name="Oh Y.J."/>
        </authorList>
    </citation>
    <scope>NUCLEOTIDE SEQUENCE [LARGE SCALE GENOMIC DNA]</scope>
    <source>
        <strain evidence="6 8">NKC851-2</strain>
    </source>
</reference>
<keyword evidence="8" id="KW-1185">Reference proteome</keyword>
<dbReference type="SUPFAM" id="SSF49764">
    <property type="entry name" value="HSP20-like chaperones"/>
    <property type="match status" value="1"/>
</dbReference>
<dbReference type="EMBL" id="VJMZ01000001">
    <property type="protein sequence ID" value="TRM10480.1"/>
    <property type="molecule type" value="Genomic_DNA"/>
</dbReference>
<name>A0A549YF12_9BACI</name>
<sequence>MAFLPRHPFQNMDHLGRNIDNFFTGFPAMFSNEGTGINVDVHETADKVIATCDIPGIENKDDINIDVNNNMLNINGTIQRSNDIKDENMHRKERFRGTFQRSITLPSPVSDEGVKASYKNGVLEVSMPKAQKDEKKQIDISFE</sequence>
<dbReference type="PANTHER" id="PTHR11527">
    <property type="entry name" value="HEAT-SHOCK PROTEIN 20 FAMILY MEMBER"/>
    <property type="match status" value="1"/>
</dbReference>
<dbReference type="CDD" id="cd06464">
    <property type="entry name" value="ACD_sHsps-like"/>
    <property type="match status" value="1"/>
</dbReference>
<comment type="similarity">
    <text evidence="1 2">Belongs to the small heat shock protein (HSP20) family.</text>
</comment>
<dbReference type="OrthoDB" id="1806521at2"/>
<evidence type="ECO:0000313" key="5">
    <source>
        <dbReference type="EMBL" id="TMN21577.1"/>
    </source>
</evidence>
<reference evidence="5 7" key="1">
    <citation type="submission" date="2019-05" db="EMBL/GenBank/DDBJ databases">
        <title>Genomic analysis of Lentibacillus sp. NKC220-2.</title>
        <authorList>
            <person name="Oh Y.J."/>
        </authorList>
    </citation>
    <scope>NUCLEOTIDE SEQUENCE [LARGE SCALE GENOMIC DNA]</scope>
    <source>
        <strain evidence="5 7">NKC220-2</strain>
    </source>
</reference>
<accession>A0A549YF12</accession>
<dbReference type="InterPro" id="IPR002068">
    <property type="entry name" value="A-crystallin/Hsp20_dom"/>
</dbReference>
<evidence type="ECO:0000313" key="8">
    <source>
        <dbReference type="Proteomes" id="UP000319280"/>
    </source>
</evidence>
<gene>
    <name evidence="5" type="ORF">FFL34_05245</name>
    <name evidence="6" type="ORF">FH966_01395</name>
</gene>
<dbReference type="Proteomes" id="UP000306980">
    <property type="component" value="Unassembled WGS sequence"/>
</dbReference>
<evidence type="ECO:0000256" key="1">
    <source>
        <dbReference type="PROSITE-ProRule" id="PRU00285"/>
    </source>
</evidence>
<dbReference type="Proteomes" id="UP000319280">
    <property type="component" value="Unassembled WGS sequence"/>
</dbReference>
<accession>A0A5S3QIM1</accession>